<name>A0A0K9GPW9_9BACI</name>
<dbReference type="OrthoDB" id="166060at2"/>
<dbReference type="InterPro" id="IPR000551">
    <property type="entry name" value="MerR-type_HTH_dom"/>
</dbReference>
<dbReference type="InterPro" id="IPR009061">
    <property type="entry name" value="DNA-bd_dom_put_sf"/>
</dbReference>
<comment type="caution">
    <text evidence="3">The sequence shown here is derived from an EMBL/GenBank/DDBJ whole genome shotgun (WGS) entry which is preliminary data.</text>
</comment>
<dbReference type="STRING" id="1679170.AC625_01170"/>
<keyword evidence="1" id="KW-0238">DNA-binding</keyword>
<dbReference type="AlphaFoldDB" id="A0A0K9GPW9"/>
<evidence type="ECO:0000259" key="2">
    <source>
        <dbReference type="PROSITE" id="PS50937"/>
    </source>
</evidence>
<accession>A0A0K9GPW9</accession>
<evidence type="ECO:0000313" key="3">
    <source>
        <dbReference type="EMBL" id="KMY48312.1"/>
    </source>
</evidence>
<gene>
    <name evidence="3" type="ORF">AC625_01170</name>
</gene>
<protein>
    <recommendedName>
        <fullName evidence="2">HTH merR-type domain-containing protein</fullName>
    </recommendedName>
</protein>
<organism evidence="3 4">
    <name type="scientific">Peribacillus loiseleuriae</name>
    <dbReference type="NCBI Taxonomy" id="1679170"/>
    <lineage>
        <taxon>Bacteria</taxon>
        <taxon>Bacillati</taxon>
        <taxon>Bacillota</taxon>
        <taxon>Bacilli</taxon>
        <taxon>Bacillales</taxon>
        <taxon>Bacillaceae</taxon>
        <taxon>Peribacillus</taxon>
    </lineage>
</organism>
<dbReference type="PANTHER" id="PTHR30204:SF95">
    <property type="entry name" value="HTH-TYPE TRANSCRIPTIONAL REGULATOR CUER"/>
    <property type="match status" value="1"/>
</dbReference>
<dbReference type="SMART" id="SM00422">
    <property type="entry name" value="HTH_MERR"/>
    <property type="match status" value="1"/>
</dbReference>
<dbReference type="RefSeq" id="WP_049679632.1">
    <property type="nucleotide sequence ID" value="NZ_LFZW01000001.1"/>
</dbReference>
<dbReference type="GO" id="GO:0003677">
    <property type="term" value="F:DNA binding"/>
    <property type="evidence" value="ECO:0007669"/>
    <property type="project" value="UniProtKB-KW"/>
</dbReference>
<evidence type="ECO:0000256" key="1">
    <source>
        <dbReference type="ARBA" id="ARBA00023125"/>
    </source>
</evidence>
<dbReference type="InterPro" id="IPR047057">
    <property type="entry name" value="MerR_fam"/>
</dbReference>
<proteinExistence type="predicted"/>
<dbReference type="GO" id="GO:0003700">
    <property type="term" value="F:DNA-binding transcription factor activity"/>
    <property type="evidence" value="ECO:0007669"/>
    <property type="project" value="InterPro"/>
</dbReference>
<keyword evidence="4" id="KW-1185">Reference proteome</keyword>
<reference evidence="4" key="1">
    <citation type="submission" date="2015-07" db="EMBL/GenBank/DDBJ databases">
        <title>Genome sequencing project for genomic taxonomy and phylogenomics of Bacillus-like bacteria.</title>
        <authorList>
            <person name="Liu B."/>
            <person name="Wang J."/>
            <person name="Zhu Y."/>
            <person name="Liu G."/>
            <person name="Chen Q."/>
            <person name="Chen Z."/>
            <person name="Lan J."/>
            <person name="Che J."/>
            <person name="Ge C."/>
            <person name="Shi H."/>
            <person name="Pan Z."/>
            <person name="Liu X."/>
        </authorList>
    </citation>
    <scope>NUCLEOTIDE SEQUENCE [LARGE SCALE GENOMIC DNA]</scope>
    <source>
        <strain evidence="4">FJAT-27997</strain>
    </source>
</reference>
<sequence length="139" mass="16293">MGGSYVGNERLRIGELAQLANVTKRTVDYYTNLGLLKPERSASNYRYYKYGELERLRKIVAYKKKQYSLDHIRMMLIQECESKIHASEKQLNEKLNDLNVELQTVIRWLENDKKKNSSLKNQVSHESVTLMQSLLLLLL</sequence>
<feature type="domain" description="HTH merR-type" evidence="2">
    <location>
        <begin position="10"/>
        <end position="78"/>
    </location>
</feature>
<dbReference type="Gene3D" id="1.10.1660.10">
    <property type="match status" value="1"/>
</dbReference>
<dbReference type="PANTHER" id="PTHR30204">
    <property type="entry name" value="REDOX-CYCLING DRUG-SENSING TRANSCRIPTIONAL ACTIVATOR SOXR"/>
    <property type="match status" value="1"/>
</dbReference>
<dbReference type="EMBL" id="LFZW01000001">
    <property type="protein sequence ID" value="KMY48312.1"/>
    <property type="molecule type" value="Genomic_DNA"/>
</dbReference>
<dbReference type="PATRIC" id="fig|1679170.3.peg.222"/>
<dbReference type="SUPFAM" id="SSF46955">
    <property type="entry name" value="Putative DNA-binding domain"/>
    <property type="match status" value="1"/>
</dbReference>
<dbReference type="Pfam" id="PF13411">
    <property type="entry name" value="MerR_1"/>
    <property type="match status" value="1"/>
</dbReference>
<dbReference type="Proteomes" id="UP000037146">
    <property type="component" value="Unassembled WGS sequence"/>
</dbReference>
<evidence type="ECO:0000313" key="4">
    <source>
        <dbReference type="Proteomes" id="UP000037146"/>
    </source>
</evidence>
<dbReference type="PROSITE" id="PS50937">
    <property type="entry name" value="HTH_MERR_2"/>
    <property type="match status" value="1"/>
</dbReference>